<organism evidence="5 6">
    <name type="scientific">Pseudomonas eucalypticola</name>
    <dbReference type="NCBI Taxonomy" id="2599595"/>
    <lineage>
        <taxon>Bacteria</taxon>
        <taxon>Pseudomonadati</taxon>
        <taxon>Pseudomonadota</taxon>
        <taxon>Gammaproteobacteria</taxon>
        <taxon>Pseudomonadales</taxon>
        <taxon>Pseudomonadaceae</taxon>
        <taxon>Pseudomonas</taxon>
    </lineage>
</organism>
<dbReference type="PANTHER" id="PTHR30451:SF5">
    <property type="entry name" value="SLR0019 PROTEIN"/>
    <property type="match status" value="1"/>
</dbReference>
<feature type="signal peptide" evidence="2">
    <location>
        <begin position="1"/>
        <end position="15"/>
    </location>
</feature>
<keyword evidence="6" id="KW-1185">Reference proteome</keyword>
<dbReference type="AlphaFoldDB" id="A0A7D5DDW9"/>
<feature type="chain" id="PRO_5029003127" evidence="2">
    <location>
        <begin position="16"/>
        <end position="826"/>
    </location>
</feature>
<dbReference type="InterPro" id="IPR031917">
    <property type="entry name" value="Pilus_assem_C"/>
</dbReference>
<dbReference type="GO" id="GO:0015473">
    <property type="term" value="F:fimbrial usher porin activity"/>
    <property type="evidence" value="ECO:0007669"/>
    <property type="project" value="InterPro"/>
</dbReference>
<feature type="domain" description="Pilus assembly protein C-terminal" evidence="3">
    <location>
        <begin position="715"/>
        <end position="810"/>
    </location>
</feature>
<gene>
    <name evidence="5" type="ORF">HWQ56_05080</name>
</gene>
<dbReference type="InterPro" id="IPR032636">
    <property type="entry name" value="Pilus_assem_E-set-like_dom"/>
</dbReference>
<dbReference type="Proteomes" id="UP000509568">
    <property type="component" value="Chromosome"/>
</dbReference>
<sequence>MALLLLTLPIAPAWADSVPAPRAPSGLLSQAEGLPREFSEHFFEVPLAVRVDLDSRLLGEAMITLDRREQVQLIEFTATEDSQEPDSQRQRWAQYLATAKPLGNCSQHCDNGLVALHYDLSNSQLSILTQAVEQPTTAALYHAPPAHGSHGLLLRNQLNIAGGDREQNGRYALQGKGSLGAWTTLGQAQVDRSSDSLDRTRHRLDQLYAERLDQDRFYRLGYFTPNAQGLVRQPRLLGDTPDTTLGLMYGTSDSLAVNNASPSATPIHVTPNRPGVVEIYRDGVLINSQPVQPGLQAIDTRVLPGGIYDVEVRVLEDGQVTASNEAFIYKPANWHNPLERWRYNLYLGQRSTLLSNWEDDNDHSLSAGALFNYLLHSRVVVGGYLQQVSGYDQYGTSIDWDAANSLKLYANLFQTDHHGQGYDLQGLWTYAAGNLVLSQSQSWQRYPRLIGERQRPPDQVVTQSSLSWLHRVDSRISTTARVGRSDGLYGGTSLDLGLMYHGRLLGSNAHWRASVFDRPATPGTNGERNRGVNLTLSMSLGTDGRRLSGTLGTTTARDGTRDQNVSITYQQPVEHHTLRNVLGTVSADRYGTGLAAMAQVQNRAVYGDSYLQNSSYDNELSAGINLESTVALGAGKMAISGDLQPYEAGMIVDVETDFDAVRLRADDRNGPSAELRPGRNIIPVSAYRPGQVNLDFDGPHAHAATLQPTSLSYHLNRGGVAYKKVRIMRTVTVLGRLLDAGGAPIKGALVINHASRGLSEADGFFAVEMSESTPTLEVRHRGTHLCLLKLDGKNTRRENEVLLVGDQRCSPDNLAAAGVNDEEDAG</sequence>
<evidence type="ECO:0000256" key="1">
    <source>
        <dbReference type="ARBA" id="ARBA00022729"/>
    </source>
</evidence>
<protein>
    <submittedName>
        <fullName evidence="5">TcfC E-set like domain-containing protein</fullName>
    </submittedName>
</protein>
<keyword evidence="1 2" id="KW-0732">Signal</keyword>
<dbReference type="Pfam" id="PF16967">
    <property type="entry name" value="TcfC"/>
    <property type="match status" value="1"/>
</dbReference>
<reference evidence="5 6" key="1">
    <citation type="submission" date="2020-06" db="EMBL/GenBank/DDBJ databases">
        <title>Pseudomonas eucalypticola sp. nov., an endophyte of Eucalyptus dunnii leaves with biocontrol ability of eucalyptus leaf blight.</title>
        <authorList>
            <person name="Liu Y."/>
            <person name="Song Z."/>
            <person name="Zeng H."/>
            <person name="Lu M."/>
            <person name="Wang X."/>
            <person name="Lian X."/>
            <person name="Zhang Q."/>
        </authorList>
    </citation>
    <scope>NUCLEOTIDE SEQUENCE [LARGE SCALE GENOMIC DNA]</scope>
    <source>
        <strain evidence="5 6">NP-1</strain>
    </source>
</reference>
<name>A0A7D5DDW9_9PSED</name>
<dbReference type="PANTHER" id="PTHR30451">
    <property type="entry name" value="OUTER MEMBRANE USHER PROTEIN"/>
    <property type="match status" value="1"/>
</dbReference>
<dbReference type="EMBL" id="CP056030">
    <property type="protein sequence ID" value="QKZ07601.1"/>
    <property type="molecule type" value="Genomic_DNA"/>
</dbReference>
<evidence type="ECO:0000313" key="6">
    <source>
        <dbReference type="Proteomes" id="UP000509568"/>
    </source>
</evidence>
<dbReference type="Pfam" id="PF15976">
    <property type="entry name" value="CooC_C"/>
    <property type="match status" value="1"/>
</dbReference>
<evidence type="ECO:0000313" key="5">
    <source>
        <dbReference type="EMBL" id="QKZ07601.1"/>
    </source>
</evidence>
<accession>A0A7D5DDW9</accession>
<dbReference type="KEGG" id="pez:HWQ56_05080"/>
<dbReference type="GO" id="GO:0009279">
    <property type="term" value="C:cell outer membrane"/>
    <property type="evidence" value="ECO:0007669"/>
    <property type="project" value="TreeGrafter"/>
</dbReference>
<evidence type="ECO:0000259" key="3">
    <source>
        <dbReference type="Pfam" id="PF15976"/>
    </source>
</evidence>
<proteinExistence type="predicted"/>
<feature type="domain" description="Pilus assembly protein E-set like" evidence="4">
    <location>
        <begin position="263"/>
        <end position="330"/>
    </location>
</feature>
<evidence type="ECO:0000256" key="2">
    <source>
        <dbReference type="SAM" id="SignalP"/>
    </source>
</evidence>
<dbReference type="GO" id="GO:0009297">
    <property type="term" value="P:pilus assembly"/>
    <property type="evidence" value="ECO:0007669"/>
    <property type="project" value="InterPro"/>
</dbReference>
<dbReference type="InterPro" id="IPR000015">
    <property type="entry name" value="Fimb_usher"/>
</dbReference>
<evidence type="ECO:0000259" key="4">
    <source>
        <dbReference type="Pfam" id="PF16967"/>
    </source>
</evidence>